<dbReference type="PANTHER" id="PTHR46383:SF1">
    <property type="entry name" value="ASPARTATE AMINOTRANSFERASE"/>
    <property type="match status" value="1"/>
</dbReference>
<dbReference type="SUPFAM" id="SSF53383">
    <property type="entry name" value="PLP-dependent transferases"/>
    <property type="match status" value="1"/>
</dbReference>
<keyword evidence="4 7" id="KW-0808">Transferase</keyword>
<dbReference type="AlphaFoldDB" id="A0A1M7KAH2"/>
<evidence type="ECO:0000256" key="3">
    <source>
        <dbReference type="ARBA" id="ARBA00022576"/>
    </source>
</evidence>
<keyword evidence="5" id="KW-0663">Pyridoxal phosphate</keyword>
<dbReference type="Proteomes" id="UP000184339">
    <property type="component" value="Unassembled WGS sequence"/>
</dbReference>
<dbReference type="GO" id="GO:0008483">
    <property type="term" value="F:transaminase activity"/>
    <property type="evidence" value="ECO:0007669"/>
    <property type="project" value="UniProtKB-KW"/>
</dbReference>
<dbReference type="PANTHER" id="PTHR46383">
    <property type="entry name" value="ASPARTATE AMINOTRANSFERASE"/>
    <property type="match status" value="1"/>
</dbReference>
<dbReference type="GO" id="GO:0006520">
    <property type="term" value="P:amino acid metabolic process"/>
    <property type="evidence" value="ECO:0007669"/>
    <property type="project" value="InterPro"/>
</dbReference>
<dbReference type="InterPro" id="IPR015421">
    <property type="entry name" value="PyrdxlP-dep_Trfase_major"/>
</dbReference>
<proteinExistence type="inferred from homology"/>
<dbReference type="InterPro" id="IPR050596">
    <property type="entry name" value="AspAT/PAT-like"/>
</dbReference>
<protein>
    <submittedName>
        <fullName evidence="7">Aspartate aminotransferase</fullName>
    </submittedName>
</protein>
<dbReference type="STRING" id="551987.SAMN05192549_10223"/>
<evidence type="ECO:0000256" key="5">
    <source>
        <dbReference type="ARBA" id="ARBA00022898"/>
    </source>
</evidence>
<dbReference type="GO" id="GO:0030170">
    <property type="term" value="F:pyridoxal phosphate binding"/>
    <property type="evidence" value="ECO:0007669"/>
    <property type="project" value="InterPro"/>
</dbReference>
<evidence type="ECO:0000313" key="7">
    <source>
        <dbReference type="EMBL" id="SHM61973.1"/>
    </source>
</evidence>
<dbReference type="EMBL" id="FRCX01000002">
    <property type="protein sequence ID" value="SHM61973.1"/>
    <property type="molecule type" value="Genomic_DNA"/>
</dbReference>
<dbReference type="InterPro" id="IPR004839">
    <property type="entry name" value="Aminotransferase_I/II_large"/>
</dbReference>
<sequence>MDLSRRIARSKPLATTAMHGRVDAMKACGDDVIDFSIAISHFQAPPTVLDAVQHGLAQPYLPYTAVAGDSQIRARLAAKVVKENAIPARPEEILVTNGAKQALYQALYVMADPGDTVIIFKPHWPAYVATCELLELKPVLVDLPLEINDTLLDSLPPARILIINNPHNPTGAVLKQQELDCIAAWMKRTGTRAIVDESYEKLIFDGSHISLAARGNWQELGIVTLYSASQSYAMMGWRAGFAVAPAHLVAAMETLQGPITAAAPMLMQLAMAAAFESGEPDAMLEDYRQRRNLVLDLVCGLPWMTMHCPASGPYLWGDISSLTMDTIHFSEQLLAEYAVAVMPGEALGVPGYIRIGYISDDVATLRRGVQAIIHFGNRLHNAA</sequence>
<dbReference type="Gene3D" id="3.40.640.10">
    <property type="entry name" value="Type I PLP-dependent aspartate aminotransferase-like (Major domain)"/>
    <property type="match status" value="1"/>
</dbReference>
<dbReference type="InterPro" id="IPR015424">
    <property type="entry name" value="PyrdxlP-dep_Trfase"/>
</dbReference>
<evidence type="ECO:0000256" key="2">
    <source>
        <dbReference type="ARBA" id="ARBA00007441"/>
    </source>
</evidence>
<accession>A0A1M7KAH2</accession>
<keyword evidence="8" id="KW-1185">Reference proteome</keyword>
<organism evidence="7 8">
    <name type="scientific">Duganella sacchari</name>
    <dbReference type="NCBI Taxonomy" id="551987"/>
    <lineage>
        <taxon>Bacteria</taxon>
        <taxon>Pseudomonadati</taxon>
        <taxon>Pseudomonadota</taxon>
        <taxon>Betaproteobacteria</taxon>
        <taxon>Burkholderiales</taxon>
        <taxon>Oxalobacteraceae</taxon>
        <taxon>Telluria group</taxon>
        <taxon>Duganella</taxon>
    </lineage>
</organism>
<evidence type="ECO:0000256" key="1">
    <source>
        <dbReference type="ARBA" id="ARBA00001933"/>
    </source>
</evidence>
<feature type="domain" description="Aminotransferase class I/classII large" evidence="6">
    <location>
        <begin position="31"/>
        <end position="372"/>
    </location>
</feature>
<evidence type="ECO:0000256" key="4">
    <source>
        <dbReference type="ARBA" id="ARBA00022679"/>
    </source>
</evidence>
<evidence type="ECO:0000313" key="8">
    <source>
        <dbReference type="Proteomes" id="UP000184339"/>
    </source>
</evidence>
<reference evidence="8" key="1">
    <citation type="submission" date="2016-11" db="EMBL/GenBank/DDBJ databases">
        <authorList>
            <person name="Varghese N."/>
            <person name="Submissions S."/>
        </authorList>
    </citation>
    <scope>NUCLEOTIDE SEQUENCE [LARGE SCALE GENOMIC DNA]</scope>
    <source>
        <strain evidence="8">Sac-22</strain>
    </source>
</reference>
<keyword evidence="3 7" id="KW-0032">Aminotransferase</keyword>
<dbReference type="RefSeq" id="WP_072781619.1">
    <property type="nucleotide sequence ID" value="NZ_FRCX01000002.1"/>
</dbReference>
<dbReference type="CDD" id="cd00609">
    <property type="entry name" value="AAT_like"/>
    <property type="match status" value="1"/>
</dbReference>
<gene>
    <name evidence="7" type="ORF">SAMN05192549_10223</name>
</gene>
<comment type="similarity">
    <text evidence="2">Belongs to the class-I pyridoxal-phosphate-dependent aminotransferase family.</text>
</comment>
<name>A0A1M7KAH2_9BURK</name>
<comment type="cofactor">
    <cofactor evidence="1">
        <name>pyridoxal 5'-phosphate</name>
        <dbReference type="ChEBI" id="CHEBI:597326"/>
    </cofactor>
</comment>
<evidence type="ECO:0000259" key="6">
    <source>
        <dbReference type="Pfam" id="PF00155"/>
    </source>
</evidence>
<dbReference type="OrthoDB" id="9803354at2"/>
<dbReference type="Pfam" id="PF00155">
    <property type="entry name" value="Aminotran_1_2"/>
    <property type="match status" value="1"/>
</dbReference>